<dbReference type="EMBL" id="JAGTJR010000145">
    <property type="protein sequence ID" value="KAH7001774.1"/>
    <property type="molecule type" value="Genomic_DNA"/>
</dbReference>
<comment type="caution">
    <text evidence="2">The sequence shown here is derived from an EMBL/GenBank/DDBJ whole genome shotgun (WGS) entry which is preliminary data.</text>
</comment>
<protein>
    <submittedName>
        <fullName evidence="2">Uncharacterized protein</fullName>
    </submittedName>
</protein>
<evidence type="ECO:0000313" key="2">
    <source>
        <dbReference type="EMBL" id="KAH7001774.1"/>
    </source>
</evidence>
<evidence type="ECO:0000313" key="3">
    <source>
        <dbReference type="Proteomes" id="UP000774617"/>
    </source>
</evidence>
<evidence type="ECO:0000256" key="1">
    <source>
        <dbReference type="SAM" id="SignalP"/>
    </source>
</evidence>
<reference evidence="2 3" key="1">
    <citation type="journal article" date="2021" name="Nat. Commun.">
        <title>Genetic determinants of endophytism in the Arabidopsis root mycobiome.</title>
        <authorList>
            <person name="Mesny F."/>
            <person name="Miyauchi S."/>
            <person name="Thiergart T."/>
            <person name="Pickel B."/>
            <person name="Atanasova L."/>
            <person name="Karlsson M."/>
            <person name="Huettel B."/>
            <person name="Barry K.W."/>
            <person name="Haridas S."/>
            <person name="Chen C."/>
            <person name="Bauer D."/>
            <person name="Andreopoulos W."/>
            <person name="Pangilinan J."/>
            <person name="LaButti K."/>
            <person name="Riley R."/>
            <person name="Lipzen A."/>
            <person name="Clum A."/>
            <person name="Drula E."/>
            <person name="Henrissat B."/>
            <person name="Kohler A."/>
            <person name="Grigoriev I.V."/>
            <person name="Martin F.M."/>
            <person name="Hacquard S."/>
        </authorList>
    </citation>
    <scope>NUCLEOTIDE SEQUENCE [LARGE SCALE GENOMIC DNA]</scope>
    <source>
        <strain evidence="2 3">MPI-SDFR-AT-0080</strain>
    </source>
</reference>
<proteinExistence type="predicted"/>
<keyword evidence="1" id="KW-0732">Signal</keyword>
<accession>A0ABQ8FS35</accession>
<keyword evidence="3" id="KW-1185">Reference proteome</keyword>
<name>A0ABQ8FS35_9PEZI</name>
<feature type="signal peptide" evidence="1">
    <location>
        <begin position="1"/>
        <end position="19"/>
    </location>
</feature>
<feature type="chain" id="PRO_5045201598" evidence="1">
    <location>
        <begin position="20"/>
        <end position="223"/>
    </location>
</feature>
<gene>
    <name evidence="2" type="ORF">B0J12DRAFT_706315</name>
</gene>
<dbReference type="Proteomes" id="UP000774617">
    <property type="component" value="Unassembled WGS sequence"/>
</dbReference>
<organism evidence="2 3">
    <name type="scientific">Macrophomina phaseolina</name>
    <dbReference type="NCBI Taxonomy" id="35725"/>
    <lineage>
        <taxon>Eukaryota</taxon>
        <taxon>Fungi</taxon>
        <taxon>Dikarya</taxon>
        <taxon>Ascomycota</taxon>
        <taxon>Pezizomycotina</taxon>
        <taxon>Dothideomycetes</taxon>
        <taxon>Dothideomycetes incertae sedis</taxon>
        <taxon>Botryosphaeriales</taxon>
        <taxon>Botryosphaeriaceae</taxon>
        <taxon>Macrophomina</taxon>
    </lineage>
</organism>
<sequence>MASPYILVVFLFLIRYISARPTPQGCGPGFCCIRRGAPNLRCEGQSAYDYTSHTRNFDPYDVFNGATIQNIDFPIVMNPGAETVSLGMIVFTLYPDTNQFRTFFDQDIRAIFSGPQQAVEYLRARDTRVAGLRVRWGVFRAPAGVDEDNSRNWFIVGPVRRGTTTQVEQGFAEMQLYGHITHTNAPNILYNSADMPRRNIHYRVFFRVDPTDIDGNLVTGPPN</sequence>